<proteinExistence type="predicted"/>
<keyword evidence="2" id="KW-1185">Reference proteome</keyword>
<dbReference type="EMBL" id="JACEIK010004045">
    <property type="protein sequence ID" value="MCD9643979.1"/>
    <property type="molecule type" value="Genomic_DNA"/>
</dbReference>
<comment type="caution">
    <text evidence="1">The sequence shown here is derived from an EMBL/GenBank/DDBJ whole genome shotgun (WGS) entry which is preliminary data.</text>
</comment>
<accession>A0ABS8VAV0</accession>
<dbReference type="Proteomes" id="UP000823775">
    <property type="component" value="Unassembled WGS sequence"/>
</dbReference>
<organism evidence="1 2">
    <name type="scientific">Datura stramonium</name>
    <name type="common">Jimsonweed</name>
    <name type="synonym">Common thornapple</name>
    <dbReference type="NCBI Taxonomy" id="4076"/>
    <lineage>
        <taxon>Eukaryota</taxon>
        <taxon>Viridiplantae</taxon>
        <taxon>Streptophyta</taxon>
        <taxon>Embryophyta</taxon>
        <taxon>Tracheophyta</taxon>
        <taxon>Spermatophyta</taxon>
        <taxon>Magnoliopsida</taxon>
        <taxon>eudicotyledons</taxon>
        <taxon>Gunneridae</taxon>
        <taxon>Pentapetalae</taxon>
        <taxon>asterids</taxon>
        <taxon>lamiids</taxon>
        <taxon>Solanales</taxon>
        <taxon>Solanaceae</taxon>
        <taxon>Solanoideae</taxon>
        <taxon>Datureae</taxon>
        <taxon>Datura</taxon>
    </lineage>
</organism>
<feature type="non-terminal residue" evidence="1">
    <location>
        <position position="1"/>
    </location>
</feature>
<name>A0ABS8VAV0_DATST</name>
<sequence>KGLACLAGHRAGKAPHRADVVLCRATDCAGWPAHRVAGRTGVASAVLNVYASPCSTQLLHIHSKSLKYIQIHNFKP</sequence>
<gene>
    <name evidence="1" type="ORF">HAX54_031891</name>
</gene>
<reference evidence="1 2" key="1">
    <citation type="journal article" date="2021" name="BMC Genomics">
        <title>Datura genome reveals duplications of psychoactive alkaloid biosynthetic genes and high mutation rate following tissue culture.</title>
        <authorList>
            <person name="Rajewski A."/>
            <person name="Carter-House D."/>
            <person name="Stajich J."/>
            <person name="Litt A."/>
        </authorList>
    </citation>
    <scope>NUCLEOTIDE SEQUENCE [LARGE SCALE GENOMIC DNA]</scope>
    <source>
        <strain evidence="1">AR-01</strain>
    </source>
</reference>
<evidence type="ECO:0000313" key="2">
    <source>
        <dbReference type="Proteomes" id="UP000823775"/>
    </source>
</evidence>
<evidence type="ECO:0000313" key="1">
    <source>
        <dbReference type="EMBL" id="MCD9643979.1"/>
    </source>
</evidence>
<protein>
    <submittedName>
        <fullName evidence="1">Uncharacterized protein</fullName>
    </submittedName>
</protein>